<evidence type="ECO:0008006" key="3">
    <source>
        <dbReference type="Google" id="ProtNLM"/>
    </source>
</evidence>
<accession>A0A2C6AYM6</accession>
<proteinExistence type="predicted"/>
<dbReference type="RefSeq" id="WP_098997265.1">
    <property type="nucleotide sequence ID" value="NZ_CP077153.1"/>
</dbReference>
<organism evidence="1 2">
    <name type="scientific">Fusobacterium nucleatum subsp. polymorphum</name>
    <name type="common">Fusobacterium polymorphum</name>
    <dbReference type="NCBI Taxonomy" id="76857"/>
    <lineage>
        <taxon>Bacteria</taxon>
        <taxon>Fusobacteriati</taxon>
        <taxon>Fusobacteriota</taxon>
        <taxon>Fusobacteriia</taxon>
        <taxon>Fusobacteriales</taxon>
        <taxon>Fusobacteriaceae</taxon>
        <taxon>Fusobacterium</taxon>
    </lineage>
</organism>
<dbReference type="AlphaFoldDB" id="A0A2C6AYM6"/>
<dbReference type="PANTHER" id="PTHR30619">
    <property type="entry name" value="DNA INTERNALIZATION/COMPETENCE PROTEIN COMEC/REC2"/>
    <property type="match status" value="1"/>
</dbReference>
<dbReference type="PANTHER" id="PTHR30619:SF1">
    <property type="entry name" value="RECOMBINATION PROTEIN 2"/>
    <property type="match status" value="1"/>
</dbReference>
<dbReference type="SUPFAM" id="SSF56281">
    <property type="entry name" value="Metallo-hydrolase/oxidoreductase"/>
    <property type="match status" value="1"/>
</dbReference>
<evidence type="ECO:0000313" key="2">
    <source>
        <dbReference type="Proteomes" id="UP000224507"/>
    </source>
</evidence>
<name>A0A2C6AYM6_FUSNP</name>
<protein>
    <recommendedName>
        <fullName evidence="3">Metallo-beta-lactamase domain-containing protein</fullName>
    </recommendedName>
</protein>
<sequence>MAIIHFLNVKNGDCTLIQHSSGRNTLIDISNGNDVKNFSESALESLSPKGNFKQKLHPIDPIKYLQDLEINEIFRFILTHPDMDHMDGIKRLFNSFKIINFWDTKNNKVIENFGNNGSYKKEDWDFYQNLRCLNSNLNSKYTILHLLSGSKNRFFNKDYNGQGDGDGLYILSPTKDLIREANHTKDYNDCSYVILYNKNNKKIIFAGDSGIKTWDHILCEYKELVSNIDILIAPHHGRKSGGNDEYLDILKPKLTLFGNANSEHLDYSSWNNRNLQFITNNQAGSIILDTNVKDGIDIFITNENFAKTFTKNSLYNKKYNAWYIRTI</sequence>
<dbReference type="EMBL" id="NIRO01000003">
    <property type="protein sequence ID" value="PHI16990.1"/>
    <property type="molecule type" value="Genomic_DNA"/>
</dbReference>
<comment type="caution">
    <text evidence="1">The sequence shown here is derived from an EMBL/GenBank/DDBJ whole genome shotgun (WGS) entry which is preliminary data.</text>
</comment>
<reference evidence="1 2" key="1">
    <citation type="submission" date="2017-06" db="EMBL/GenBank/DDBJ databases">
        <title>Draft genome sequence of Fusobacterium nucleatum subsp. polymorphum KCOM 1274 (=ChDC F309).</title>
        <authorList>
            <person name="Kook J.-K."/>
            <person name="Park S.-N."/>
            <person name="Lim Y.K."/>
            <person name="Roh H."/>
        </authorList>
    </citation>
    <scope>NUCLEOTIDE SEQUENCE [LARGE SCALE GENOMIC DNA]</scope>
    <source>
        <strain evidence="2">KCOM 1274 (ChDC F309)</strain>
    </source>
</reference>
<dbReference type="InterPro" id="IPR036866">
    <property type="entry name" value="RibonucZ/Hydroxyglut_hydro"/>
</dbReference>
<dbReference type="Proteomes" id="UP000224507">
    <property type="component" value="Unassembled WGS sequence"/>
</dbReference>
<dbReference type="Gene3D" id="3.60.15.10">
    <property type="entry name" value="Ribonuclease Z/Hydroxyacylglutathione hydrolase-like"/>
    <property type="match status" value="1"/>
</dbReference>
<gene>
    <name evidence="1" type="ORF">CBG56_04950</name>
</gene>
<dbReference type="InterPro" id="IPR052159">
    <property type="entry name" value="Competence_DNA_uptake"/>
</dbReference>
<evidence type="ECO:0000313" key="1">
    <source>
        <dbReference type="EMBL" id="PHI16990.1"/>
    </source>
</evidence>